<accession>W9HG34</accession>
<organism evidence="1 2">
    <name type="scientific">Fusarium oxysporum NRRL 32931</name>
    <dbReference type="NCBI Taxonomy" id="660029"/>
    <lineage>
        <taxon>Eukaryota</taxon>
        <taxon>Fungi</taxon>
        <taxon>Dikarya</taxon>
        <taxon>Ascomycota</taxon>
        <taxon>Pezizomycotina</taxon>
        <taxon>Sordariomycetes</taxon>
        <taxon>Hypocreomycetidae</taxon>
        <taxon>Hypocreales</taxon>
        <taxon>Nectriaceae</taxon>
        <taxon>Fusarium</taxon>
        <taxon>Fusarium oxysporum species complex</taxon>
    </lineage>
</organism>
<evidence type="ECO:0000313" key="2">
    <source>
        <dbReference type="Proteomes" id="UP000030753"/>
    </source>
</evidence>
<sequence>MLRPWMLLRRLRLLGKWRQIGGPERVGQEKGLAWDTPQSKWESG</sequence>
<evidence type="ECO:0000313" key="1">
    <source>
        <dbReference type="EMBL" id="EWY79954.1"/>
    </source>
</evidence>
<dbReference type="AlphaFoldDB" id="W9HG34"/>
<dbReference type="Proteomes" id="UP000030753">
    <property type="component" value="Unassembled WGS sequence"/>
</dbReference>
<dbReference type="HOGENOM" id="CLU_3224582_0_0_1"/>
<name>W9HG34_FUSOX</name>
<gene>
    <name evidence="1" type="ORF">FOYG_16896</name>
</gene>
<protein>
    <submittedName>
        <fullName evidence="1">Uncharacterized protein</fullName>
    </submittedName>
</protein>
<dbReference type="EMBL" id="JH717852">
    <property type="protein sequence ID" value="EWY79954.1"/>
    <property type="molecule type" value="Genomic_DNA"/>
</dbReference>
<proteinExistence type="predicted"/>
<reference evidence="1 2" key="1">
    <citation type="submission" date="2011-06" db="EMBL/GenBank/DDBJ databases">
        <title>The Genome Sequence of Fusarium oxysporum FOSC 3-a.</title>
        <authorList>
            <consortium name="The Broad Institute Genome Sequencing Platform"/>
            <person name="Ma L.-J."/>
            <person name="Gale L.R."/>
            <person name="Schwartz D.C."/>
            <person name="Zhou S."/>
            <person name="Corby-Kistler H."/>
            <person name="Young S.K."/>
            <person name="Zeng Q."/>
            <person name="Gargeya S."/>
            <person name="Fitzgerald M."/>
            <person name="Haas B."/>
            <person name="Abouelleil A."/>
            <person name="Alvarado L."/>
            <person name="Arachchi H.M."/>
            <person name="Berlin A."/>
            <person name="Brown A."/>
            <person name="Chapman S.B."/>
            <person name="Chen Z."/>
            <person name="Dunbar C."/>
            <person name="Freedman E."/>
            <person name="Gearin G."/>
            <person name="Gellesch M."/>
            <person name="Goldberg J."/>
            <person name="Griggs A."/>
            <person name="Gujja S."/>
            <person name="Heiman D."/>
            <person name="Howarth C."/>
            <person name="Larson L."/>
            <person name="Lui A."/>
            <person name="MacDonald P.J.P."/>
            <person name="Mehta T."/>
            <person name="Montmayeur A."/>
            <person name="Murphy C."/>
            <person name="Neiman D."/>
            <person name="Pearson M."/>
            <person name="Priest M."/>
            <person name="Roberts A."/>
            <person name="Saif S."/>
            <person name="Shea T."/>
            <person name="Shenoy N."/>
            <person name="Sisk P."/>
            <person name="Stolte C."/>
            <person name="Sykes S."/>
            <person name="Wortman J."/>
            <person name="Nusbaum C."/>
            <person name="Birren B."/>
        </authorList>
    </citation>
    <scope>NUCLEOTIDE SEQUENCE [LARGE SCALE GENOMIC DNA]</scope>
    <source>
        <strain evidence="2">FOSC 3-a</strain>
    </source>
</reference>